<organism evidence="2">
    <name type="scientific">Lichtheimia ramosa</name>
    <dbReference type="NCBI Taxonomy" id="688394"/>
    <lineage>
        <taxon>Eukaryota</taxon>
        <taxon>Fungi</taxon>
        <taxon>Fungi incertae sedis</taxon>
        <taxon>Mucoromycota</taxon>
        <taxon>Mucoromycotina</taxon>
        <taxon>Mucoromycetes</taxon>
        <taxon>Mucorales</taxon>
        <taxon>Lichtheimiaceae</taxon>
        <taxon>Lichtheimia</taxon>
    </lineage>
</organism>
<protein>
    <submittedName>
        <fullName evidence="2">Uncharacterized protein</fullName>
    </submittedName>
</protein>
<evidence type="ECO:0000256" key="1">
    <source>
        <dbReference type="SAM" id="MobiDB-lite"/>
    </source>
</evidence>
<name>A0A077WZ29_9FUNG</name>
<reference evidence="2" key="1">
    <citation type="journal article" date="2014" name="Genome Announc.">
        <title>De novo whole-genome sequence and genome annotation of Lichtheimia ramosa.</title>
        <authorList>
            <person name="Linde J."/>
            <person name="Schwartze V."/>
            <person name="Binder U."/>
            <person name="Lass-Florl C."/>
            <person name="Voigt K."/>
            <person name="Horn F."/>
        </authorList>
    </citation>
    <scope>NUCLEOTIDE SEQUENCE</scope>
    <source>
        <strain evidence="2">JMRC FSU:6197</strain>
    </source>
</reference>
<proteinExistence type="predicted"/>
<feature type="region of interest" description="Disordered" evidence="1">
    <location>
        <begin position="236"/>
        <end position="260"/>
    </location>
</feature>
<sequence length="340" mass="38697">MSLTKQYIELGEKEFSFSDFITKNKKAILTMEYNMDPVTWKYLKRYWCSKFKNAMKAATVKPLYNPHDVDWDTLAQEINQISRKRKEDATAENIFECVTQAPFFNFPTQNKHNGEPAKLENAATIYRWVDSMRDASNLLIRQELENDDCDSELEDMVQQRVEESLREAASIVAGNANFQHIGPNDLNGLGCEPLDHNLLSQKDTLEKDARSELDEMIARRLNFPGEMEPLIQDMVNKKSSSQAENVEFESSDAEDTGENDYTLPENEYREALELLAQLDMTPDETSKALGSLSTLLDDTGENDYTLPENGYREALELLAQLDMTPDETSKALGSLSTLLD</sequence>
<dbReference type="AlphaFoldDB" id="A0A077WZ29"/>
<feature type="compositionally biased region" description="Acidic residues" evidence="1">
    <location>
        <begin position="246"/>
        <end position="258"/>
    </location>
</feature>
<accession>A0A077WZ29</accession>
<gene>
    <name evidence="2" type="ORF">LRAMOSA05055</name>
</gene>
<evidence type="ECO:0000313" key="2">
    <source>
        <dbReference type="EMBL" id="CDS12871.1"/>
    </source>
</evidence>
<dbReference type="EMBL" id="LK023368">
    <property type="protein sequence ID" value="CDS12871.1"/>
    <property type="molecule type" value="Genomic_DNA"/>
</dbReference>